<dbReference type="AlphaFoldDB" id="A0A0J9XX87"/>
<dbReference type="InterPro" id="IPR050904">
    <property type="entry name" value="Adhesion/Biosynth-related"/>
</dbReference>
<feature type="domain" description="FAS1" evidence="2">
    <location>
        <begin position="283"/>
        <end position="406"/>
    </location>
</feature>
<dbReference type="InterPro" id="IPR000782">
    <property type="entry name" value="FAS1_domain"/>
</dbReference>
<dbReference type="GO" id="GO:0007155">
    <property type="term" value="P:cell adhesion"/>
    <property type="evidence" value="ECO:0007669"/>
    <property type="project" value="TreeGrafter"/>
</dbReference>
<evidence type="ECO:0000313" key="3">
    <source>
        <dbReference type="EMBL" id="CDP97646.1"/>
    </source>
</evidence>
<dbReference type="OMA" id="ISESACT"/>
<dbReference type="PANTHER" id="PTHR10900">
    <property type="entry name" value="PERIOSTIN-RELATED"/>
    <property type="match status" value="1"/>
</dbReference>
<feature type="region of interest" description="Disordered" evidence="1">
    <location>
        <begin position="965"/>
        <end position="994"/>
    </location>
</feature>
<evidence type="ECO:0000259" key="2">
    <source>
        <dbReference type="PROSITE" id="PS50213"/>
    </source>
</evidence>
<gene>
    <name evidence="3 4" type="ORF">Bm10339</name>
    <name evidence="3" type="ORF">BM_Bm10339</name>
</gene>
<proteinExistence type="predicted"/>
<feature type="domain" description="FAS1" evidence="2">
    <location>
        <begin position="524"/>
        <end position="658"/>
    </location>
</feature>
<sequence>MIRDDSEISPFAPFETFLSKLFHFTQHLYKIDDPFDTIINDEQMNVHEDYNTVASKANEFLEQMISFLNNDKRRTKQMNLSTELRKERPTFHKGGITIEQHVCVREKKVPLLWDTSESTCTSYKRAIRCVTSDSNGTLIRIIECCDGYYTSDIKKGCFPYDIPKTLDELLHKKNVCIEPFASKDIKFTTLLIPSNESCSENDTESRNWDQYILEQPYRSYEMLNSQKLPTRKQGAFVIVSRNLEQTDLDDKPLLNCIKIRDEDLEWKNGTVQLLNGPLPNITDQTLFDIIINDSNFSAFSSLLTDDLQERLASNNLISTVFVFNNEKFSSLSLSLQAQLIKEHIYDGMLCSPFKENAITSITGIKHRFYKQWDGNNTELIRLDNGRILSANRVASNGVIHIIDDVILREQSAIDWRDHLEFPGREFLEIVERNIGYEDDPVAIFVPPDDSFRNLTDEKSFVMNHIIMNDSYVTNNLIETAYGSKIPSSAKSVRPVFGCAKTVKTPTKYCNTIIYTIDAPLPRTTNTLEELLTARNEFSVFASLLNDSNVSLENDRLYTIFLPSNDALSNNQVRALRTNKTMANNFVRRHIFEGLFCSKNLQVRTSNGELPVILKNVRGEYYSGHRVDKKTTFGNINLQKKQREIVRQFITIHPMGRALLKNNQQSKHRTSTLRKINDGGISKELTAAEKRKRMIEAGTKYAAQNRKIKTDYSTGAHFMKLSIKTVPGSSIKIGSRKNSLASLKLQRISSRNKQIAETSSSQKAICKDILNHSDAKCESKSCFAKAPLKPINEIFERDDAALTSILNRCPQNSISGRASIFRSRERPSLFPNGINPLDTAAMKFAKPLPLTALTARSLSMEPIISTKVDSTSILVTPSSSVMMSKRTPGKTVRFDESVDFRSPKIDVFPETSAPKIDKPSSLETTDEMILDLRVKFDIVLEKLRNLPTHVFTNLEKAVRQIASEKSRNAEKTCNGYPSNSTLNLTTESSSESQVKEVLPSSLSMDCIASRTRRKISQVYINQQQEVKGDEPTLSDKVQSDESTF</sequence>
<dbReference type="SMART" id="SM00554">
    <property type="entry name" value="FAS1"/>
    <property type="match status" value="3"/>
</dbReference>
<reference evidence="3" key="2">
    <citation type="submission" date="2012-12" db="EMBL/GenBank/DDBJ databases">
        <authorList>
            <person name="Gao Y.W."/>
            <person name="Fan S.T."/>
            <person name="Sun H.T."/>
            <person name="Wang Z."/>
            <person name="Gao X.L."/>
            <person name="Li Y.G."/>
            <person name="Wang T.C."/>
            <person name="Zhang K."/>
            <person name="Xu W.W."/>
            <person name="Yu Z.J."/>
            <person name="Xia X.Z."/>
        </authorList>
    </citation>
    <scope>NUCLEOTIDE SEQUENCE</scope>
    <source>
        <strain evidence="3">FR3</strain>
    </source>
</reference>
<dbReference type="WormBase" id="Bm10339">
    <property type="protein sequence ID" value="BM40032"/>
    <property type="gene ID" value="WBGene00230600"/>
</dbReference>
<dbReference type="Pfam" id="PF02469">
    <property type="entry name" value="Fasciclin"/>
    <property type="match status" value="2"/>
</dbReference>
<dbReference type="GO" id="GO:0031012">
    <property type="term" value="C:extracellular matrix"/>
    <property type="evidence" value="ECO:0007669"/>
    <property type="project" value="TreeGrafter"/>
</dbReference>
<protein>
    <submittedName>
        <fullName evidence="3">Bm10339</fullName>
    </submittedName>
</protein>
<feature type="compositionally biased region" description="Low complexity" evidence="1">
    <location>
        <begin position="977"/>
        <end position="991"/>
    </location>
</feature>
<dbReference type="EMBL" id="LN856988">
    <property type="protein sequence ID" value="CDP97646.1"/>
    <property type="molecule type" value="Genomic_DNA"/>
</dbReference>
<dbReference type="InterPro" id="IPR036378">
    <property type="entry name" value="FAS1_dom_sf"/>
</dbReference>
<dbReference type="PANTHER" id="PTHR10900:SF77">
    <property type="entry name" value="FI19380P1"/>
    <property type="match status" value="1"/>
</dbReference>
<dbReference type="PROSITE" id="PS50213">
    <property type="entry name" value="FAS1"/>
    <property type="match status" value="3"/>
</dbReference>
<feature type="domain" description="FAS1" evidence="2">
    <location>
        <begin position="399"/>
        <end position="520"/>
    </location>
</feature>
<dbReference type="GO" id="GO:0005615">
    <property type="term" value="C:extracellular space"/>
    <property type="evidence" value="ECO:0007669"/>
    <property type="project" value="TreeGrafter"/>
</dbReference>
<feature type="region of interest" description="Disordered" evidence="1">
    <location>
        <begin position="1021"/>
        <end position="1043"/>
    </location>
</feature>
<evidence type="ECO:0000256" key="1">
    <source>
        <dbReference type="SAM" id="MobiDB-lite"/>
    </source>
</evidence>
<dbReference type="Gene3D" id="2.30.180.10">
    <property type="entry name" value="FAS1 domain"/>
    <property type="match status" value="2"/>
</dbReference>
<accession>A0A0J9XX87</accession>
<reference evidence="3" key="1">
    <citation type="journal article" date="2007" name="Science">
        <title>Draft genome of the filarial nematode parasite Brugia malayi.</title>
        <authorList>
            <person name="Ghedin E."/>
            <person name="Wang S."/>
            <person name="Spiro D."/>
            <person name="Caler E."/>
            <person name="Zhao Q."/>
            <person name="Crabtree J."/>
            <person name="Allen J.E."/>
            <person name="Delcher A.L."/>
            <person name="Guiliano D.B."/>
            <person name="Miranda-Saavedra D."/>
            <person name="Angiuoli S.V."/>
            <person name="Creasy T."/>
            <person name="Amedeo P."/>
            <person name="Haas B."/>
            <person name="El-Sayed N.M."/>
            <person name="Wortman J.R."/>
            <person name="Feldblyum T."/>
            <person name="Tallon L."/>
            <person name="Schatz M."/>
            <person name="Shumway M."/>
            <person name="Koo H."/>
            <person name="Salzberg S.L."/>
            <person name="Schobel S."/>
            <person name="Pertea M."/>
            <person name="Pop M."/>
            <person name="White O."/>
            <person name="Barton G.J."/>
            <person name="Carlow C.K."/>
            <person name="Crawford M.J."/>
            <person name="Daub J."/>
            <person name="Dimmic M.W."/>
            <person name="Estes C.F."/>
            <person name="Foster J.M."/>
            <person name="Ganatra M."/>
            <person name="Gregory W.F."/>
            <person name="Johnson N.M."/>
            <person name="Jin J."/>
            <person name="Komuniecki R."/>
            <person name="Korf I."/>
            <person name="Kumar S."/>
            <person name="Laney S."/>
            <person name="Li B.W."/>
            <person name="Li W."/>
            <person name="Lindblom T.H."/>
            <person name="Lustigman S."/>
            <person name="Ma D."/>
            <person name="Maina C.V."/>
            <person name="Martin D.M."/>
            <person name="McCarter J.P."/>
            <person name="McReynolds L."/>
            <person name="Mitreva M."/>
            <person name="Nutman T.B."/>
            <person name="Parkinson J."/>
            <person name="Peregrin-Alvarez J.M."/>
            <person name="Poole C."/>
            <person name="Ren Q."/>
            <person name="Saunders L."/>
            <person name="Sluder A.E."/>
            <person name="Smith K."/>
            <person name="Stanke M."/>
            <person name="Unnasch T.R."/>
            <person name="Ware J."/>
            <person name="Wei A.D."/>
            <person name="Weil G."/>
            <person name="Williams D.J."/>
            <person name="Zhang Y."/>
            <person name="Williams S.A."/>
            <person name="Fraser-Liggett C."/>
            <person name="Slatko B."/>
            <person name="Blaxter M.L."/>
            <person name="Scott A.L."/>
        </authorList>
    </citation>
    <scope>NUCLEOTIDE SEQUENCE</scope>
    <source>
        <strain evidence="3">FR3</strain>
    </source>
</reference>
<evidence type="ECO:0000313" key="4">
    <source>
        <dbReference type="WormBase" id="Bm10339"/>
    </source>
</evidence>
<dbReference type="GO" id="GO:0030198">
    <property type="term" value="P:extracellular matrix organization"/>
    <property type="evidence" value="ECO:0007669"/>
    <property type="project" value="TreeGrafter"/>
</dbReference>
<organism evidence="3">
    <name type="scientific">Brugia malayi</name>
    <name type="common">Filarial nematode worm</name>
    <dbReference type="NCBI Taxonomy" id="6279"/>
    <lineage>
        <taxon>Eukaryota</taxon>
        <taxon>Metazoa</taxon>
        <taxon>Ecdysozoa</taxon>
        <taxon>Nematoda</taxon>
        <taxon>Chromadorea</taxon>
        <taxon>Rhabditida</taxon>
        <taxon>Spirurina</taxon>
        <taxon>Spiruromorpha</taxon>
        <taxon>Filarioidea</taxon>
        <taxon>Onchocercidae</taxon>
        <taxon>Brugia</taxon>
    </lineage>
</organism>
<dbReference type="SUPFAM" id="SSF82153">
    <property type="entry name" value="FAS1 domain"/>
    <property type="match status" value="3"/>
</dbReference>
<dbReference type="GO" id="GO:0050839">
    <property type="term" value="F:cell adhesion molecule binding"/>
    <property type="evidence" value="ECO:0007669"/>
    <property type="project" value="TreeGrafter"/>
</dbReference>
<name>A0A0J9XX87_BRUMA</name>